<gene>
    <name evidence="1" type="ORF">SDC9_00668</name>
</gene>
<protein>
    <recommendedName>
        <fullName evidence="2">Transporter</fullName>
    </recommendedName>
</protein>
<dbReference type="InterPro" id="IPR025737">
    <property type="entry name" value="FApF"/>
</dbReference>
<dbReference type="AlphaFoldDB" id="A0A644SN20"/>
<proteinExistence type="predicted"/>
<organism evidence="1">
    <name type="scientific">bioreactor metagenome</name>
    <dbReference type="NCBI Taxonomy" id="1076179"/>
    <lineage>
        <taxon>unclassified sequences</taxon>
        <taxon>metagenomes</taxon>
        <taxon>ecological metagenomes</taxon>
    </lineage>
</organism>
<evidence type="ECO:0008006" key="2">
    <source>
        <dbReference type="Google" id="ProtNLM"/>
    </source>
</evidence>
<name>A0A644SN20_9ZZZZ</name>
<reference evidence="1" key="1">
    <citation type="submission" date="2019-08" db="EMBL/GenBank/DDBJ databases">
        <authorList>
            <person name="Kucharzyk K."/>
            <person name="Murdoch R.W."/>
            <person name="Higgins S."/>
            <person name="Loffler F."/>
        </authorList>
    </citation>
    <scope>NUCLEOTIDE SEQUENCE</scope>
</reference>
<evidence type="ECO:0000313" key="1">
    <source>
        <dbReference type="EMBL" id="MPL55201.1"/>
    </source>
</evidence>
<comment type="caution">
    <text evidence="1">The sequence shown here is derived from an EMBL/GenBank/DDBJ whole genome shotgun (WGS) entry which is preliminary data.</text>
</comment>
<sequence>MMKKAITTVLFANFLNAQETIQLDRPDQTESVYVVPKNYLQTEMGFMFEKTDKENNHFHLPTILWKYGFNDKVELRVITEFSLSTTPSSNVYELQPISLGFKTSLLEEKGIFPKISFIGKAEIRKSEVLQRKTITPAFRFTFQNNLNPKTSLGYNLGMFWNEDLHETYLYTLALGKSISPKLNYFVEIYGFVSPNQTADTRLNGGFTYLINDNFMLDTSSGIGLSEISAKYFFSFGLSYRLKLQQ</sequence>
<dbReference type="EMBL" id="VSSQ01000001">
    <property type="protein sequence ID" value="MPL55201.1"/>
    <property type="molecule type" value="Genomic_DNA"/>
</dbReference>
<accession>A0A644SN20</accession>
<dbReference type="Pfam" id="PF13557">
    <property type="entry name" value="Phenol_MetA_deg"/>
    <property type="match status" value="1"/>
</dbReference>